<evidence type="ECO:0000313" key="2">
    <source>
        <dbReference type="EMBL" id="TDP59408.1"/>
    </source>
</evidence>
<dbReference type="AlphaFoldDB" id="A0A4R6Q9W7"/>
<gene>
    <name evidence="2" type="ORF">BC748_1658</name>
</gene>
<keyword evidence="1" id="KW-0812">Transmembrane</keyword>
<evidence type="ECO:0000313" key="3">
    <source>
        <dbReference type="Proteomes" id="UP000295260"/>
    </source>
</evidence>
<proteinExistence type="predicted"/>
<feature type="transmembrane region" description="Helical" evidence="1">
    <location>
        <begin position="48"/>
        <end position="68"/>
    </location>
</feature>
<dbReference type="EMBL" id="SNXR01000013">
    <property type="protein sequence ID" value="TDP59408.1"/>
    <property type="molecule type" value="Genomic_DNA"/>
</dbReference>
<dbReference type="RefSeq" id="WP_133532942.1">
    <property type="nucleotide sequence ID" value="NZ_SNXR01000013.1"/>
</dbReference>
<reference evidence="2 3" key="1">
    <citation type="submission" date="2019-03" db="EMBL/GenBank/DDBJ databases">
        <title>Genomic Encyclopedia of Archaeal and Bacterial Type Strains, Phase II (KMG-II): from individual species to whole genera.</title>
        <authorList>
            <person name="Goeker M."/>
        </authorList>
    </citation>
    <scope>NUCLEOTIDE SEQUENCE [LARGE SCALE GENOMIC DNA]</scope>
    <source>
        <strain evidence="2 3">DSM 25687</strain>
    </source>
</reference>
<protein>
    <submittedName>
        <fullName evidence="2">Uncharacterized protein</fullName>
    </submittedName>
</protein>
<keyword evidence="3" id="KW-1185">Reference proteome</keyword>
<keyword evidence="1" id="KW-1133">Transmembrane helix</keyword>
<accession>A0A4R6Q9W7</accession>
<evidence type="ECO:0000256" key="1">
    <source>
        <dbReference type="SAM" id="Phobius"/>
    </source>
</evidence>
<comment type="caution">
    <text evidence="2">The sequence shown here is derived from an EMBL/GenBank/DDBJ whole genome shotgun (WGS) entry which is preliminary data.</text>
</comment>
<sequence>MLDKLYTNKTEKELKSTLNVYTSLLIVSVLMPIVLITMSYILNGKAQFKYLIIFILVFLWSLINVDYLKKRVKKDK</sequence>
<feature type="transmembrane region" description="Helical" evidence="1">
    <location>
        <begin position="20"/>
        <end position="42"/>
    </location>
</feature>
<dbReference type="OrthoDB" id="1451870at2"/>
<dbReference type="Proteomes" id="UP000295260">
    <property type="component" value="Unassembled WGS sequence"/>
</dbReference>
<organism evidence="2 3">
    <name type="scientific">Flavobacterium dankookense</name>
    <dbReference type="NCBI Taxonomy" id="706186"/>
    <lineage>
        <taxon>Bacteria</taxon>
        <taxon>Pseudomonadati</taxon>
        <taxon>Bacteroidota</taxon>
        <taxon>Flavobacteriia</taxon>
        <taxon>Flavobacteriales</taxon>
        <taxon>Flavobacteriaceae</taxon>
        <taxon>Flavobacterium</taxon>
    </lineage>
</organism>
<keyword evidence="1" id="KW-0472">Membrane</keyword>
<name>A0A4R6Q9W7_9FLAO</name>